<feature type="compositionally biased region" description="Basic and acidic residues" evidence="1">
    <location>
        <begin position="358"/>
        <end position="367"/>
    </location>
</feature>
<feature type="region of interest" description="Disordered" evidence="1">
    <location>
        <begin position="52"/>
        <end position="75"/>
    </location>
</feature>
<dbReference type="Proteomes" id="UP000003973">
    <property type="component" value="Unassembled WGS sequence"/>
</dbReference>
<feature type="compositionally biased region" description="Basic and acidic residues" evidence="1">
    <location>
        <begin position="306"/>
        <end position="318"/>
    </location>
</feature>
<feature type="region of interest" description="Disordered" evidence="1">
    <location>
        <begin position="280"/>
        <end position="391"/>
    </location>
</feature>
<dbReference type="AlphaFoldDB" id="T5LQH3"/>
<reference evidence="2" key="1">
    <citation type="submission" date="2011-10" db="EMBL/GenBank/DDBJ databases">
        <title>The Genome Sequence of Oxalobacter formigenes HOxBLS.</title>
        <authorList>
            <consortium name="The Broad Institute Genome Sequencing Platform"/>
            <person name="Earl A."/>
            <person name="Ward D."/>
            <person name="Feldgarden M."/>
            <person name="Gevers D."/>
            <person name="Allison M.J."/>
            <person name="Humphrey S."/>
            <person name="Young S.K."/>
            <person name="Zeng Q."/>
            <person name="Gargeya S."/>
            <person name="Fitzgerald M."/>
            <person name="Haas B."/>
            <person name="Abouelleil A."/>
            <person name="Alvarado L."/>
            <person name="Arachchi H.M."/>
            <person name="Berlin A."/>
            <person name="Brown A."/>
            <person name="Chapman S.B."/>
            <person name="Chen Z."/>
            <person name="Dunbar C."/>
            <person name="Freedman E."/>
            <person name="Gearin G."/>
            <person name="Goldberg J."/>
            <person name="Griggs A."/>
            <person name="Gujja S."/>
            <person name="Heiman D."/>
            <person name="Howarth C."/>
            <person name="Larson L."/>
            <person name="Lui A."/>
            <person name="MacDonald P.J.P."/>
            <person name="Montmayeur A."/>
            <person name="Murphy C."/>
            <person name="Neiman D."/>
            <person name="Pearson M."/>
            <person name="Priest M."/>
            <person name="Roberts A."/>
            <person name="Saif S."/>
            <person name="Shea T."/>
            <person name="Shenoy N."/>
            <person name="Sisk P."/>
            <person name="Stolte C."/>
            <person name="Sykes S."/>
            <person name="Wortman J."/>
            <person name="Nusbaum C."/>
            <person name="Birren B."/>
        </authorList>
    </citation>
    <scope>NUCLEOTIDE SEQUENCE [LARGE SCALE GENOMIC DNA]</scope>
    <source>
        <strain evidence="2">HOxBLS</strain>
    </source>
</reference>
<accession>T5LQH3</accession>
<comment type="caution">
    <text evidence="2">The sequence shown here is derived from an EMBL/GenBank/DDBJ whole genome shotgun (WGS) entry which is preliminary data.</text>
</comment>
<keyword evidence="3" id="KW-1185">Reference proteome</keyword>
<dbReference type="HOGENOM" id="CLU_705654_0_0_4"/>
<feature type="region of interest" description="Disordered" evidence="1">
    <location>
        <begin position="214"/>
        <end position="249"/>
    </location>
</feature>
<evidence type="ECO:0000313" key="3">
    <source>
        <dbReference type="Proteomes" id="UP000003973"/>
    </source>
</evidence>
<evidence type="ECO:0000256" key="1">
    <source>
        <dbReference type="SAM" id="MobiDB-lite"/>
    </source>
</evidence>
<organism evidence="2 3">
    <name type="scientific">Oxalobacter paraformigenes</name>
    <dbReference type="NCBI Taxonomy" id="556268"/>
    <lineage>
        <taxon>Bacteria</taxon>
        <taxon>Pseudomonadati</taxon>
        <taxon>Pseudomonadota</taxon>
        <taxon>Betaproteobacteria</taxon>
        <taxon>Burkholderiales</taxon>
        <taxon>Oxalobacteraceae</taxon>
        <taxon>Oxalobacter</taxon>
    </lineage>
</organism>
<proteinExistence type="predicted"/>
<evidence type="ECO:0000313" key="2">
    <source>
        <dbReference type="EMBL" id="EQM95190.1"/>
    </source>
</evidence>
<name>T5LQH3_9BURK</name>
<gene>
    <name evidence="2" type="ORF">OFAG_02286</name>
</gene>
<feature type="region of interest" description="Disordered" evidence="1">
    <location>
        <begin position="1"/>
        <end position="34"/>
    </location>
</feature>
<protein>
    <submittedName>
        <fullName evidence="2">Uncharacterized protein</fullName>
    </submittedName>
</protein>
<dbReference type="EMBL" id="ACDP02000023">
    <property type="protein sequence ID" value="EQM95190.1"/>
    <property type="molecule type" value="Genomic_DNA"/>
</dbReference>
<sequence>MWYRNRNKRESPENALALKKKKNPSRKPDTAGSETGIFALRAAAASVPDRLNLCHGRKPDRKQAKDGSPVCANRTGHSPFHAQAAVAVSAPFGIVRLAQNSFRGEIALKPVFPGLPALFPETGRALYPVSGPKAPVPEKEPENTCAGTPACQRKNGFAGKREMAIAIFGNGFTLCGCPSPKVLHARVFRFLWMAEKQGENGAYPLQAGCRPAGESGIQSHRKQSVEKPFCPPANKIRRPSSRAVAGDERPLRQFRFPSAASWPPSFQAALPDGRMALFIPRKTPANRYRKPIPRASGKKNGRKPAKTPENRHEPTFPERKKKQGHPKSGADRQAGNPLFPKRKLSKQSGKTAGQPYCRGRENTRFRADCQNGFPKPLAVSSRLTGFPPKPS</sequence>
<feature type="compositionally biased region" description="Basic residues" evidence="1">
    <location>
        <begin position="287"/>
        <end position="305"/>
    </location>
</feature>